<dbReference type="Pfam" id="PF23598">
    <property type="entry name" value="LRR_14"/>
    <property type="match status" value="1"/>
</dbReference>
<sequence length="512" mass="59869">MLAKKEKSHREWCKVVGHVNWYLTRDETQVKDIVLTLNYDNLPSRLKPCFLYLGLFPKDFEIPVTPLLQKWVAEGFIQDTGNRDPDDVAKDYFYELIDRSLVQVTKVKFIGDLRKCQVHDLLRDLCISETKEEKVFDVCTDNNILIPTKPRSLSIHGDMGHYISSSNNDHSCMRSLFFFGPEYYVQRRGWKWLLDDFKLVRVLEFGHNRCLEIPSNLGNFIHLRYLRINSTLATFVPNSILGLWNLQTIDLGILEYDSPISFPIQMWKLKHLRHLNTSRPIKLRGRYSESNEKMWNLQTISPLILNTEATSLIKKGTFPNIKRMGLYLETDGYEGELPNLFQNLQQLKHLNTLMIYNVLNLLTFEVIFPPSITELWLSRIKCITDEGMNGLKNHSKIKILRLLGVEWSENSIDLNCVDGSFPQLEVLEMKHLSLRKFKLGNGAMQRLQNVIIQDCQYLYHLLVEFQSLNGLRKIEITETPLEQLDYFLQILERYHGVQVVRGYYPKMSVIGF</sequence>
<dbReference type="InterPro" id="IPR044974">
    <property type="entry name" value="Disease_R_plants"/>
</dbReference>
<reference evidence="6" key="2">
    <citation type="submission" date="2025-08" db="UniProtKB">
        <authorList>
            <consortium name="RefSeq"/>
        </authorList>
    </citation>
    <scope>IDENTIFICATION</scope>
    <source>
        <tissue evidence="6">Leaf</tissue>
    </source>
</reference>
<dbReference type="InterPro" id="IPR036388">
    <property type="entry name" value="WH-like_DNA-bd_sf"/>
</dbReference>
<dbReference type="STRING" id="3916.A0A1S3VBE7"/>
<dbReference type="Pfam" id="PF23559">
    <property type="entry name" value="WHD_DRP"/>
    <property type="match status" value="1"/>
</dbReference>
<organism evidence="5 6">
    <name type="scientific">Vigna radiata var. radiata</name>
    <name type="common">Mung bean</name>
    <name type="synonym">Phaseolus aureus</name>
    <dbReference type="NCBI Taxonomy" id="3916"/>
    <lineage>
        <taxon>Eukaryota</taxon>
        <taxon>Viridiplantae</taxon>
        <taxon>Streptophyta</taxon>
        <taxon>Embryophyta</taxon>
        <taxon>Tracheophyta</taxon>
        <taxon>Spermatophyta</taxon>
        <taxon>Magnoliopsida</taxon>
        <taxon>eudicotyledons</taxon>
        <taxon>Gunneridae</taxon>
        <taxon>Pentapetalae</taxon>
        <taxon>rosids</taxon>
        <taxon>fabids</taxon>
        <taxon>Fabales</taxon>
        <taxon>Fabaceae</taxon>
        <taxon>Papilionoideae</taxon>
        <taxon>50 kb inversion clade</taxon>
        <taxon>NPAAA clade</taxon>
        <taxon>indigoferoid/millettioid clade</taxon>
        <taxon>Phaseoleae</taxon>
        <taxon>Vigna</taxon>
    </lineage>
</organism>
<accession>A0A1S3VBE7</accession>
<gene>
    <name evidence="6" type="primary">LOC106773357</name>
</gene>
<evidence type="ECO:0000313" key="6">
    <source>
        <dbReference type="RefSeq" id="XP_014515542.1"/>
    </source>
</evidence>
<dbReference type="Gene3D" id="1.10.10.10">
    <property type="entry name" value="Winged helix-like DNA-binding domain superfamily/Winged helix DNA-binding domain"/>
    <property type="match status" value="1"/>
</dbReference>
<evidence type="ECO:0000259" key="4">
    <source>
        <dbReference type="Pfam" id="PF23598"/>
    </source>
</evidence>
<protein>
    <submittedName>
        <fullName evidence="6">Late blight resistance protein homolog R1B-14</fullName>
    </submittedName>
</protein>
<dbReference type="Gene3D" id="3.80.10.10">
    <property type="entry name" value="Ribonuclease Inhibitor"/>
    <property type="match status" value="1"/>
</dbReference>
<feature type="domain" description="Disease resistance R13L4/SHOC-2-like LRR" evidence="4">
    <location>
        <begin position="174"/>
        <end position="467"/>
    </location>
</feature>
<keyword evidence="2" id="KW-0611">Plant defense</keyword>
<dbReference type="InterPro" id="IPR032675">
    <property type="entry name" value="LRR_dom_sf"/>
</dbReference>
<proteinExistence type="predicted"/>
<evidence type="ECO:0000256" key="1">
    <source>
        <dbReference type="ARBA" id="ARBA00022737"/>
    </source>
</evidence>
<evidence type="ECO:0000313" key="5">
    <source>
        <dbReference type="Proteomes" id="UP000087766"/>
    </source>
</evidence>
<evidence type="ECO:0000259" key="3">
    <source>
        <dbReference type="Pfam" id="PF23559"/>
    </source>
</evidence>
<dbReference type="PANTHER" id="PTHR23155">
    <property type="entry name" value="DISEASE RESISTANCE PROTEIN RP"/>
    <property type="match status" value="1"/>
</dbReference>
<dbReference type="InterPro" id="IPR058922">
    <property type="entry name" value="WHD_DRP"/>
</dbReference>
<dbReference type="SUPFAM" id="SSF52058">
    <property type="entry name" value="L domain-like"/>
    <property type="match status" value="1"/>
</dbReference>
<keyword evidence="1" id="KW-0677">Repeat</keyword>
<dbReference type="RefSeq" id="XP_014515542.1">
    <property type="nucleotide sequence ID" value="XM_014660056.1"/>
</dbReference>
<name>A0A1S3VBE7_VIGRR</name>
<dbReference type="GO" id="GO:0098542">
    <property type="term" value="P:defense response to other organism"/>
    <property type="evidence" value="ECO:0007669"/>
    <property type="project" value="TreeGrafter"/>
</dbReference>
<dbReference type="PANTHER" id="PTHR23155:SF1193">
    <property type="entry name" value="DISEASE RESISTANCE PROTEIN RPP13-RELATED"/>
    <property type="match status" value="1"/>
</dbReference>
<reference evidence="5" key="1">
    <citation type="journal article" date="2014" name="Nat. Commun.">
        <title>Genome sequence of mungbean and insights into evolution within Vigna species.</title>
        <authorList>
            <person name="Kang Y.J."/>
            <person name="Kim S.K."/>
            <person name="Kim M.Y."/>
            <person name="Lestari P."/>
            <person name="Kim K.H."/>
            <person name="Ha B.K."/>
            <person name="Jun T.H."/>
            <person name="Hwang W.J."/>
            <person name="Lee T."/>
            <person name="Lee J."/>
            <person name="Shim S."/>
            <person name="Yoon M.Y."/>
            <person name="Jang Y.E."/>
            <person name="Han K.S."/>
            <person name="Taeprayoon P."/>
            <person name="Yoon N."/>
            <person name="Somta P."/>
            <person name="Tanya P."/>
            <person name="Kim K.S."/>
            <person name="Gwag J.G."/>
            <person name="Moon J.K."/>
            <person name="Lee Y.H."/>
            <person name="Park B.S."/>
            <person name="Bombarely A."/>
            <person name="Doyle J.J."/>
            <person name="Jackson S.A."/>
            <person name="Schafleitner R."/>
            <person name="Srinives P."/>
            <person name="Varshney R.K."/>
            <person name="Lee S.H."/>
        </authorList>
    </citation>
    <scope>NUCLEOTIDE SEQUENCE [LARGE SCALE GENOMIC DNA]</scope>
    <source>
        <strain evidence="5">cv. VC1973A</strain>
    </source>
</reference>
<dbReference type="GeneID" id="106773357"/>
<dbReference type="InterPro" id="IPR055414">
    <property type="entry name" value="LRR_R13L4/SHOC2-like"/>
</dbReference>
<keyword evidence="5" id="KW-1185">Reference proteome</keyword>
<dbReference type="Proteomes" id="UP000087766">
    <property type="component" value="Chromosome 9"/>
</dbReference>
<dbReference type="OrthoDB" id="3027644at2759"/>
<dbReference type="KEGG" id="vra:106773357"/>
<dbReference type="AlphaFoldDB" id="A0A1S3VBE7"/>
<feature type="domain" description="Disease resistance protein winged helix" evidence="3">
    <location>
        <begin position="55"/>
        <end position="126"/>
    </location>
</feature>
<evidence type="ECO:0000256" key="2">
    <source>
        <dbReference type="ARBA" id="ARBA00022821"/>
    </source>
</evidence>
<dbReference type="FunFam" id="1.10.10.10:FF:000322">
    <property type="entry name" value="Probable disease resistance protein At1g63360"/>
    <property type="match status" value="1"/>
</dbReference>